<dbReference type="Gene3D" id="3.40.50.720">
    <property type="entry name" value="NAD(P)-binding Rossmann-like Domain"/>
    <property type="match status" value="1"/>
</dbReference>
<name>A0A2W5AB90_9SPHN</name>
<sequence length="276" mass="29393">MSRLLVFGPGYTASRLIDHAARRGWAVNAVDRVSFHDAGRVDALIGWSTHILSSIPPDEDGDPLLRAHGAALAAAERQMLYLSSTGVYGDAAGAWIDESAPTAPGRRPARLDADGAWRTLFPDAFVFRLPGIYGPGRSPIDRLRDGQAHRVDLPGQMFSRIHVDDIVAALILAIEGGAPGLYNLADDRPAAQADVVAHAARLIGLAPPPFTPLADLPPAMRAFYGSSRRIANGKAKRQLGWRPLYPDYRAGLRALSAIASPTSASAPPTAASTDQR</sequence>
<comment type="caution">
    <text evidence="1">The sequence shown here is derived from an EMBL/GenBank/DDBJ whole genome shotgun (WGS) entry which is preliminary data.</text>
</comment>
<dbReference type="Proteomes" id="UP000249066">
    <property type="component" value="Unassembled WGS sequence"/>
</dbReference>
<dbReference type="EMBL" id="QFNN01000026">
    <property type="protein sequence ID" value="PZO90522.1"/>
    <property type="molecule type" value="Genomic_DNA"/>
</dbReference>
<organism evidence="1 2">
    <name type="scientific">Sphingomonas sanxanigenens</name>
    <dbReference type="NCBI Taxonomy" id="397260"/>
    <lineage>
        <taxon>Bacteria</taxon>
        <taxon>Pseudomonadati</taxon>
        <taxon>Pseudomonadota</taxon>
        <taxon>Alphaproteobacteria</taxon>
        <taxon>Sphingomonadales</taxon>
        <taxon>Sphingomonadaceae</taxon>
        <taxon>Sphingomonas</taxon>
    </lineage>
</organism>
<reference evidence="1 2" key="1">
    <citation type="submission" date="2017-08" db="EMBL/GenBank/DDBJ databases">
        <title>Infants hospitalized years apart are colonized by the same room-sourced microbial strains.</title>
        <authorList>
            <person name="Brooks B."/>
            <person name="Olm M.R."/>
            <person name="Firek B.A."/>
            <person name="Baker R."/>
            <person name="Thomas B.C."/>
            <person name="Morowitz M.J."/>
            <person name="Banfield J.F."/>
        </authorList>
    </citation>
    <scope>NUCLEOTIDE SEQUENCE [LARGE SCALE GENOMIC DNA]</scope>
    <source>
        <strain evidence="1">S2_018_000_R2_101</strain>
    </source>
</reference>
<evidence type="ECO:0000313" key="1">
    <source>
        <dbReference type="EMBL" id="PZO90522.1"/>
    </source>
</evidence>
<protein>
    <submittedName>
        <fullName evidence="1">NAD(P)-dependent oxidoreductase</fullName>
    </submittedName>
</protein>
<gene>
    <name evidence="1" type="ORF">DI623_06390</name>
</gene>
<dbReference type="InterPro" id="IPR036291">
    <property type="entry name" value="NAD(P)-bd_dom_sf"/>
</dbReference>
<accession>A0A2W5AB90</accession>
<dbReference type="SUPFAM" id="SSF51735">
    <property type="entry name" value="NAD(P)-binding Rossmann-fold domains"/>
    <property type="match status" value="1"/>
</dbReference>
<dbReference type="InterPro" id="IPR051783">
    <property type="entry name" value="NAD(P)-dependent_oxidoreduct"/>
</dbReference>
<dbReference type="PANTHER" id="PTHR48079:SF6">
    <property type="entry name" value="NAD(P)-BINDING DOMAIN-CONTAINING PROTEIN-RELATED"/>
    <property type="match status" value="1"/>
</dbReference>
<dbReference type="AlphaFoldDB" id="A0A2W5AB90"/>
<evidence type="ECO:0000313" key="2">
    <source>
        <dbReference type="Proteomes" id="UP000249066"/>
    </source>
</evidence>
<dbReference type="GO" id="GO:0004029">
    <property type="term" value="F:aldehyde dehydrogenase (NAD+) activity"/>
    <property type="evidence" value="ECO:0007669"/>
    <property type="project" value="TreeGrafter"/>
</dbReference>
<dbReference type="GO" id="GO:0005737">
    <property type="term" value="C:cytoplasm"/>
    <property type="evidence" value="ECO:0007669"/>
    <property type="project" value="TreeGrafter"/>
</dbReference>
<dbReference type="PANTHER" id="PTHR48079">
    <property type="entry name" value="PROTEIN YEEZ"/>
    <property type="match status" value="1"/>
</dbReference>
<proteinExistence type="predicted"/>